<dbReference type="EMBL" id="JAOPGA020000642">
    <property type="protein sequence ID" value="KAL0480233.1"/>
    <property type="molecule type" value="Genomic_DNA"/>
</dbReference>
<accession>A0AAW2YTP7</accession>
<feature type="region of interest" description="Disordered" evidence="1">
    <location>
        <begin position="1"/>
        <end position="39"/>
    </location>
</feature>
<evidence type="ECO:0000313" key="3">
    <source>
        <dbReference type="Proteomes" id="UP001431209"/>
    </source>
</evidence>
<evidence type="ECO:0000313" key="2">
    <source>
        <dbReference type="EMBL" id="KAL0480233.1"/>
    </source>
</evidence>
<gene>
    <name evidence="2" type="ORF">AKO1_007183</name>
</gene>
<keyword evidence="3" id="KW-1185">Reference proteome</keyword>
<proteinExistence type="predicted"/>
<comment type="caution">
    <text evidence="2">The sequence shown here is derived from an EMBL/GenBank/DDBJ whole genome shotgun (WGS) entry which is preliminary data.</text>
</comment>
<organism evidence="2 3">
    <name type="scientific">Acrasis kona</name>
    <dbReference type="NCBI Taxonomy" id="1008807"/>
    <lineage>
        <taxon>Eukaryota</taxon>
        <taxon>Discoba</taxon>
        <taxon>Heterolobosea</taxon>
        <taxon>Tetramitia</taxon>
        <taxon>Eutetramitia</taxon>
        <taxon>Acrasidae</taxon>
        <taxon>Acrasis</taxon>
    </lineage>
</organism>
<sequence length="114" mass="13171">MSMQTTHNKVELQLQPLRTAQLPSGPGASLSSRRNKRRVKTPSLYEHAILNNATQKKVLTRSMSPYDADKLRICRRYSANDKEAFIYQLKRAERVNNNPLWVPLYSAWDLINSI</sequence>
<protein>
    <submittedName>
        <fullName evidence="2">Uncharacterized protein</fullName>
    </submittedName>
</protein>
<evidence type="ECO:0000256" key="1">
    <source>
        <dbReference type="SAM" id="MobiDB-lite"/>
    </source>
</evidence>
<reference evidence="2 3" key="1">
    <citation type="submission" date="2024-03" db="EMBL/GenBank/DDBJ databases">
        <title>The Acrasis kona genome and developmental transcriptomes reveal deep origins of eukaryotic multicellular pathways.</title>
        <authorList>
            <person name="Sheikh S."/>
            <person name="Fu C.-J."/>
            <person name="Brown M.W."/>
            <person name="Baldauf S.L."/>
        </authorList>
    </citation>
    <scope>NUCLEOTIDE SEQUENCE [LARGE SCALE GENOMIC DNA]</scope>
    <source>
        <strain evidence="2 3">ATCC MYA-3509</strain>
    </source>
</reference>
<name>A0AAW2YTP7_9EUKA</name>
<dbReference type="Proteomes" id="UP001431209">
    <property type="component" value="Unassembled WGS sequence"/>
</dbReference>
<dbReference type="AlphaFoldDB" id="A0AAW2YTP7"/>